<gene>
    <name evidence="1" type="ORF">DNFV4_01851</name>
</gene>
<organism evidence="1 2">
    <name type="scientific">Nitrospira tepida</name>
    <dbReference type="NCBI Taxonomy" id="2973512"/>
    <lineage>
        <taxon>Bacteria</taxon>
        <taxon>Pseudomonadati</taxon>
        <taxon>Nitrospirota</taxon>
        <taxon>Nitrospiria</taxon>
        <taxon>Nitrospirales</taxon>
        <taxon>Nitrospiraceae</taxon>
        <taxon>Nitrospira</taxon>
    </lineage>
</organism>
<reference evidence="1" key="1">
    <citation type="submission" date="2022-10" db="EMBL/GenBank/DDBJ databases">
        <authorList>
            <person name="Koch H."/>
        </authorList>
    </citation>
    <scope>NUCLEOTIDE SEQUENCE</scope>
    <source>
        <strain evidence="1">DNF</strain>
    </source>
</reference>
<accession>A0AA86MYK1</accession>
<name>A0AA86MYK1_9BACT</name>
<proteinExistence type="predicted"/>
<dbReference type="KEGG" id="nti:DNFV4_01851"/>
<keyword evidence="2" id="KW-1185">Reference proteome</keyword>
<protein>
    <submittedName>
        <fullName evidence="1">Uncharacterized protein</fullName>
    </submittedName>
</protein>
<evidence type="ECO:0000313" key="2">
    <source>
        <dbReference type="Proteomes" id="UP001179121"/>
    </source>
</evidence>
<dbReference type="AlphaFoldDB" id="A0AA86MYK1"/>
<sequence length="206" mass="23680">MSRIPNACDIRGHRTKNKMAGSGTLSFRRLRSAGRSWVSRAVTSEVTRRSDGTMTRETFSDPRVPSRGQPLGLQCVWADYRNLPEVPWAGHGEKAPERRFRIEERAQKGEYPFRRQPAQAEQNDARRRRLPMMKHQFAEILIEREYDAVLIKRRTQHLFIRCGNQSLRGIEDVVPGCSQRPDDGRREILVRQIAVRHAGLPAGGNR</sequence>
<evidence type="ECO:0000313" key="1">
    <source>
        <dbReference type="EMBL" id="CAI4031428.1"/>
    </source>
</evidence>
<dbReference type="EMBL" id="OX365700">
    <property type="protein sequence ID" value="CAI4031428.1"/>
    <property type="molecule type" value="Genomic_DNA"/>
</dbReference>
<dbReference type="Proteomes" id="UP001179121">
    <property type="component" value="Chromosome"/>
</dbReference>